<name>A0A0H5FT23_9BASI</name>
<dbReference type="AlphaFoldDB" id="A0A0H5FT23"/>
<feature type="compositionally biased region" description="Basic residues" evidence="1">
    <location>
        <begin position="151"/>
        <end position="160"/>
    </location>
</feature>
<reference evidence="2" key="1">
    <citation type="submission" date="2015-06" db="EMBL/GenBank/DDBJ databases">
        <title>Genetic Architecture Underlying Mating-Type Determination in the Yeast Leucosporidium scottii and the Evolution of Mating Systems in Basidiomycetes.</title>
        <authorList>
            <person name="Maia T.M."/>
            <person name="Lopes S."/>
            <person name="Almeida J.M.G.C.F."/>
            <person name="Rosa L.H."/>
            <person name="Sampaio J.P."/>
            <person name="Goncalves P."/>
            <person name="Coelho M.A."/>
        </authorList>
    </citation>
    <scope>NUCLEOTIDE SEQUENCE</scope>
</reference>
<dbReference type="GO" id="GO:0008312">
    <property type="term" value="F:7S RNA binding"/>
    <property type="evidence" value="ECO:0007669"/>
    <property type="project" value="InterPro"/>
</dbReference>
<feature type="compositionally biased region" description="Pro residues" evidence="1">
    <location>
        <begin position="110"/>
        <end position="120"/>
    </location>
</feature>
<dbReference type="GO" id="GO:0006614">
    <property type="term" value="P:SRP-dependent cotranslational protein targeting to membrane"/>
    <property type="evidence" value="ECO:0007669"/>
    <property type="project" value="InterPro"/>
</dbReference>
<evidence type="ECO:0008006" key="3">
    <source>
        <dbReference type="Google" id="ProtNLM"/>
    </source>
</evidence>
<evidence type="ECO:0000256" key="1">
    <source>
        <dbReference type="SAM" id="MobiDB-lite"/>
    </source>
</evidence>
<sequence>MPKRKPKKRSPNLEGVALLHNRDSTSSLADYQLYCASQQARGPAWLTVSSPRAQMVFYKRWEEFAGASGALYEASPVKCLKFKTRSAVFLNRFELLNRSLLAQFQHRKPSPPPPSFPAPSGPSGADKTQPDPAAAPLPPTTLPSAEEQPKPKKKKSKKKK</sequence>
<organism evidence="2">
    <name type="scientific">Leucosporidium scottii</name>
    <dbReference type="NCBI Taxonomy" id="5278"/>
    <lineage>
        <taxon>Eukaryota</taxon>
        <taxon>Fungi</taxon>
        <taxon>Dikarya</taxon>
        <taxon>Basidiomycota</taxon>
        <taxon>Pucciniomycotina</taxon>
        <taxon>Microbotryomycetes</taxon>
        <taxon>Leucosporidiales</taxon>
        <taxon>Leucosporidium</taxon>
    </lineage>
</organism>
<dbReference type="EMBL" id="LN868507">
    <property type="protein sequence ID" value="CRX79121.1"/>
    <property type="molecule type" value="Genomic_DNA"/>
</dbReference>
<dbReference type="InterPro" id="IPR009018">
    <property type="entry name" value="Signal_recog_particle_SRP9/14"/>
</dbReference>
<dbReference type="Gene3D" id="3.30.720.10">
    <property type="entry name" value="Signal recognition particle alu RNA binding heterodimer, srp9/1"/>
    <property type="match status" value="1"/>
</dbReference>
<feature type="region of interest" description="Disordered" evidence="1">
    <location>
        <begin position="104"/>
        <end position="160"/>
    </location>
</feature>
<protein>
    <recommendedName>
        <fullName evidence="3">SRP9 domain-containing protein</fullName>
    </recommendedName>
</protein>
<accession>A0A0H5FT23</accession>
<proteinExistence type="predicted"/>
<dbReference type="SUPFAM" id="SSF54762">
    <property type="entry name" value="Signal recognition particle alu RNA binding heterodimer, SRP9/14"/>
    <property type="match status" value="1"/>
</dbReference>
<dbReference type="GO" id="GO:0048500">
    <property type="term" value="C:signal recognition particle"/>
    <property type="evidence" value="ECO:0007669"/>
    <property type="project" value="InterPro"/>
</dbReference>
<evidence type="ECO:0000313" key="2">
    <source>
        <dbReference type="EMBL" id="CRX79121.1"/>
    </source>
</evidence>